<keyword evidence="4" id="KW-1185">Reference proteome</keyword>
<evidence type="ECO:0000256" key="1">
    <source>
        <dbReference type="ARBA" id="ARBA00004613"/>
    </source>
</evidence>
<dbReference type="Gene3D" id="2.10.60.10">
    <property type="entry name" value="CD59"/>
    <property type="match status" value="1"/>
</dbReference>
<dbReference type="OrthoDB" id="8882827at2759"/>
<protein>
    <recommendedName>
        <fullName evidence="5">UPAR/Ly6 domain-containing protein</fullName>
    </recommendedName>
</protein>
<accession>A0A553QPP3</accession>
<dbReference type="GO" id="GO:0005576">
    <property type="term" value="C:extracellular region"/>
    <property type="evidence" value="ECO:0007669"/>
    <property type="project" value="UniProtKB-SubCell"/>
</dbReference>
<evidence type="ECO:0008006" key="5">
    <source>
        <dbReference type="Google" id="ProtNLM"/>
    </source>
</evidence>
<dbReference type="Proteomes" id="UP000316079">
    <property type="component" value="Unassembled WGS sequence"/>
</dbReference>
<dbReference type="EMBL" id="SRMA01025697">
    <property type="protein sequence ID" value="TRY91951.1"/>
    <property type="molecule type" value="Genomic_DNA"/>
</dbReference>
<dbReference type="PANTHER" id="PTHR20914">
    <property type="entry name" value="LY6/PLAUR DOMAIN-CONTAINING PROTEIN 8"/>
    <property type="match status" value="1"/>
</dbReference>
<evidence type="ECO:0000256" key="2">
    <source>
        <dbReference type="ARBA" id="ARBA00022525"/>
    </source>
</evidence>
<comment type="subcellular location">
    <subcellularLocation>
        <location evidence="1">Secreted</location>
    </subcellularLocation>
</comment>
<name>A0A553QPP3_9TELE</name>
<reference evidence="3 4" key="1">
    <citation type="journal article" date="2019" name="Sci. Data">
        <title>Hybrid genome assembly and annotation of Danionella translucida.</title>
        <authorList>
            <person name="Kadobianskyi M."/>
            <person name="Schulze L."/>
            <person name="Schuelke M."/>
            <person name="Judkewitz B."/>
        </authorList>
    </citation>
    <scope>NUCLEOTIDE SEQUENCE [LARGE SCALE GENOMIC DNA]</scope>
    <source>
        <strain evidence="3 4">Bolton</strain>
    </source>
</reference>
<dbReference type="InterPro" id="IPR050918">
    <property type="entry name" value="CNF-like_PLA2_Inhibitor"/>
</dbReference>
<evidence type="ECO:0000313" key="4">
    <source>
        <dbReference type="Proteomes" id="UP000316079"/>
    </source>
</evidence>
<organism evidence="3 4">
    <name type="scientific">Danionella cerebrum</name>
    <dbReference type="NCBI Taxonomy" id="2873325"/>
    <lineage>
        <taxon>Eukaryota</taxon>
        <taxon>Metazoa</taxon>
        <taxon>Chordata</taxon>
        <taxon>Craniata</taxon>
        <taxon>Vertebrata</taxon>
        <taxon>Euteleostomi</taxon>
        <taxon>Actinopterygii</taxon>
        <taxon>Neopterygii</taxon>
        <taxon>Teleostei</taxon>
        <taxon>Ostariophysi</taxon>
        <taxon>Cypriniformes</taxon>
        <taxon>Danionidae</taxon>
        <taxon>Danioninae</taxon>
        <taxon>Danionella</taxon>
    </lineage>
</organism>
<dbReference type="AlphaFoldDB" id="A0A553QPP3"/>
<dbReference type="PANTHER" id="PTHR20914:SF25">
    <property type="entry name" value="PHOSPHOLIPASE A2 INHIBITOR AND LY6_PLAUR DOMAIN-CONTAINING PROTEIN"/>
    <property type="match status" value="1"/>
</dbReference>
<gene>
    <name evidence="3" type="ORF">DNTS_035451</name>
</gene>
<sequence>MKLISGFFLTSSFLHSDYNFTVVDRSCLSEDVCPKPNGSKFIASVAVGETTMTFTSTCCTTDGCNNINLAGPNKTVNGVWCKTCSSMTDETCDADMMCVGDQDRCLNDTGSLLPFGFGNKTLKGCISRNLCYPSNFANVTCYRGFSNTGVSWFSEVNVILPFLSFTLHLQLWG</sequence>
<proteinExistence type="predicted"/>
<evidence type="ECO:0000313" key="3">
    <source>
        <dbReference type="EMBL" id="TRY91951.1"/>
    </source>
</evidence>
<comment type="caution">
    <text evidence="3">The sequence shown here is derived from an EMBL/GenBank/DDBJ whole genome shotgun (WGS) entry which is preliminary data.</text>
</comment>
<dbReference type="InterPro" id="IPR045860">
    <property type="entry name" value="Snake_toxin-like_sf"/>
</dbReference>
<keyword evidence="2" id="KW-0964">Secreted</keyword>